<dbReference type="InterPro" id="IPR046561">
    <property type="entry name" value="DUF6716"/>
</dbReference>
<dbReference type="EMBL" id="JAFBCP010000001">
    <property type="protein sequence ID" value="MBM7815995.1"/>
    <property type="molecule type" value="Genomic_DNA"/>
</dbReference>
<dbReference type="Pfam" id="PF20471">
    <property type="entry name" value="DUF6716"/>
    <property type="match status" value="1"/>
</dbReference>
<reference evidence="1 2" key="1">
    <citation type="submission" date="2021-01" db="EMBL/GenBank/DDBJ databases">
        <title>Sequencing the genomes of 1000 actinobacteria strains.</title>
        <authorList>
            <person name="Klenk H.-P."/>
        </authorList>
    </citation>
    <scope>NUCLEOTIDE SEQUENCE [LARGE SCALE GENOMIC DNA]</scope>
    <source>
        <strain evidence="1 2">DSM 13657</strain>
    </source>
</reference>
<protein>
    <recommendedName>
        <fullName evidence="3">Glycosyltransferase</fullName>
    </recommendedName>
</protein>
<keyword evidence="2" id="KW-1185">Reference proteome</keyword>
<evidence type="ECO:0000313" key="2">
    <source>
        <dbReference type="Proteomes" id="UP000809290"/>
    </source>
</evidence>
<gene>
    <name evidence="1" type="ORF">JOE56_000689</name>
</gene>
<dbReference type="RefSeq" id="WP_204514847.1">
    <property type="nucleotide sequence ID" value="NZ_JAFBCP010000001.1"/>
</dbReference>
<dbReference type="Proteomes" id="UP000809290">
    <property type="component" value="Unassembled WGS sequence"/>
</dbReference>
<evidence type="ECO:0008006" key="3">
    <source>
        <dbReference type="Google" id="ProtNLM"/>
    </source>
</evidence>
<sequence>MIAVVESPLQFLAALETHKASTLYCYDSTTMRDFVEKLPLSFLSDTTVKWGLPPTRTFTAAQNVIVGDLNSGSFQQLLVRARGKIPALTVVDDGRATITAFENVVSKAPLVRSRVSNSPARVALGHLASRVLYRHARRGRIMWFTALSLNGSLRARLENAGVRIESHNFSNIRSFAWDDLPTSGPFVIGSAMVADGLIDEDAYFCWIENLELDQFAYIAHRRESSAFLNRVRSIPGATVYAAGLPVEIRLSQADTGSEVYSLPTTAAETLPLTMDAPKVSTTLVPDNWWKPNLTLKTKMELNKTADRTTKKPVLVSISDSESYLKWSASLLDHLREDFDVHVWLVDNPILPTGEQIANALAGSGFSSAHVPVVKNSELKAVLENLQPDVILAAATGPIVQVIYSTAAFLSHRPGLVSGLPGVGLPATSKGQRYRRLGDMFITHSAYEKERYEQVLDKCRFPVEAVVARLPMLKSKQPPRAEFTPGDIPTRLVFAPQAKVPVERAQRERILLSLNRFACNFPESSVVVKVRSRPGEQETHHEEHSYTALLEDLERAGKVTPGRLSVEVGPMADFLEPGTALTTVSSTAALESLDRGLATLIISDFGVNEDMLNEAFADSGIAQPLSDLERSQFTFPSKEWLTTNYFQPFTDELPRALRLLAERARAQQLPDIRNGALQQNYRGLRATVRSRTPKPVVQAYRLVRREVPRRVRDRLSKL</sequence>
<name>A0ABS2SJR4_9MICO</name>
<proteinExistence type="predicted"/>
<organism evidence="1 2">
    <name type="scientific">Brevibacterium paucivorans</name>
    <dbReference type="NCBI Taxonomy" id="170994"/>
    <lineage>
        <taxon>Bacteria</taxon>
        <taxon>Bacillati</taxon>
        <taxon>Actinomycetota</taxon>
        <taxon>Actinomycetes</taxon>
        <taxon>Micrococcales</taxon>
        <taxon>Brevibacteriaceae</taxon>
        <taxon>Brevibacterium</taxon>
    </lineage>
</organism>
<comment type="caution">
    <text evidence="1">The sequence shown here is derived from an EMBL/GenBank/DDBJ whole genome shotgun (WGS) entry which is preliminary data.</text>
</comment>
<evidence type="ECO:0000313" key="1">
    <source>
        <dbReference type="EMBL" id="MBM7815995.1"/>
    </source>
</evidence>
<accession>A0ABS2SJR4</accession>